<organism evidence="2">
    <name type="scientific">Menopon gallinae</name>
    <name type="common">poultry shaft louse</name>
    <dbReference type="NCBI Taxonomy" id="328185"/>
    <lineage>
        <taxon>Eukaryota</taxon>
        <taxon>Metazoa</taxon>
        <taxon>Ecdysozoa</taxon>
        <taxon>Arthropoda</taxon>
        <taxon>Hexapoda</taxon>
        <taxon>Insecta</taxon>
        <taxon>Pterygota</taxon>
        <taxon>Neoptera</taxon>
        <taxon>Paraneoptera</taxon>
        <taxon>Psocodea</taxon>
        <taxon>Troctomorpha</taxon>
        <taxon>Phthiraptera</taxon>
        <taxon>Amblycera</taxon>
        <taxon>Menoponidae</taxon>
        <taxon>Menopon</taxon>
    </lineage>
</organism>
<comment type="caution">
    <text evidence="2">The sequence shown here is derived from an EMBL/GenBank/DDBJ whole genome shotgun (WGS) entry which is preliminary data.</text>
</comment>
<accession>A0AAW2HSW6</accession>
<name>A0AAW2HSW6_9NEOP</name>
<evidence type="ECO:0000313" key="2">
    <source>
        <dbReference type="EMBL" id="KAL0273034.1"/>
    </source>
</evidence>
<gene>
    <name evidence="2" type="ORF">PYX00_005809</name>
</gene>
<feature type="transmembrane region" description="Helical" evidence="1">
    <location>
        <begin position="30"/>
        <end position="55"/>
    </location>
</feature>
<proteinExistence type="predicted"/>
<keyword evidence="1" id="KW-0472">Membrane</keyword>
<dbReference type="AlphaFoldDB" id="A0AAW2HSW6"/>
<keyword evidence="1" id="KW-1133">Transmembrane helix</keyword>
<reference evidence="2" key="1">
    <citation type="journal article" date="2024" name="Gigascience">
        <title>Chromosome-level genome of the poultry shaft louse Menopon gallinae provides insight into the host-switching and adaptive evolution of parasitic lice.</title>
        <authorList>
            <person name="Xu Y."/>
            <person name="Ma L."/>
            <person name="Liu S."/>
            <person name="Liang Y."/>
            <person name="Liu Q."/>
            <person name="He Z."/>
            <person name="Tian L."/>
            <person name="Duan Y."/>
            <person name="Cai W."/>
            <person name="Li H."/>
            <person name="Song F."/>
        </authorList>
    </citation>
    <scope>NUCLEOTIDE SEQUENCE</scope>
    <source>
        <strain evidence="2">Cailab_2023a</strain>
    </source>
</reference>
<evidence type="ECO:0000256" key="1">
    <source>
        <dbReference type="SAM" id="Phobius"/>
    </source>
</evidence>
<keyword evidence="1" id="KW-0812">Transmembrane</keyword>
<dbReference type="EMBL" id="JARGDH010000003">
    <property type="protein sequence ID" value="KAL0273034.1"/>
    <property type="molecule type" value="Genomic_DNA"/>
</dbReference>
<evidence type="ECO:0008006" key="3">
    <source>
        <dbReference type="Google" id="ProtNLM"/>
    </source>
</evidence>
<sequence>MVGIVILAYCIWMIVDPKFYEWLDALDLPVFYAGVYVILVGSLIVIVSSFVRCMFILSDNSFGLKVWQQGESNARTEDNGGFRISDISAIQSLTACDVIISLAPGSKWL</sequence>
<protein>
    <recommendedName>
        <fullName evidence="3">Dolichol phosphate-mannose biosynthesis regulatory protein</fullName>
    </recommendedName>
</protein>